<accession>A0A0M2NMZ5</accession>
<dbReference type="Gene3D" id="1.10.8.1040">
    <property type="match status" value="1"/>
</dbReference>
<dbReference type="Gene3D" id="3.10.50.40">
    <property type="match status" value="1"/>
</dbReference>
<gene>
    <name evidence="5" type="ORF">CHK_0741</name>
</gene>
<organism evidence="5 6">
    <name type="scientific">Christensenella hongkongensis</name>
    <dbReference type="NCBI Taxonomy" id="270498"/>
    <lineage>
        <taxon>Bacteria</taxon>
        <taxon>Bacillati</taxon>
        <taxon>Bacillota</taxon>
        <taxon>Clostridia</taxon>
        <taxon>Christensenellales</taxon>
        <taxon>Christensenellaceae</taxon>
        <taxon>Christensenella</taxon>
    </lineage>
</organism>
<dbReference type="PANTHER" id="PTHR47245">
    <property type="entry name" value="PEPTIDYLPROLYL ISOMERASE"/>
    <property type="match status" value="1"/>
</dbReference>
<feature type="chain" id="PRO_5018247738" evidence="3">
    <location>
        <begin position="28"/>
        <end position="409"/>
    </location>
</feature>
<reference evidence="5 6" key="1">
    <citation type="submission" date="2015-04" db="EMBL/GenBank/DDBJ databases">
        <title>Draft genome sequence of bacteremic isolate Catabacter hongkongensis type strain HKU16T.</title>
        <authorList>
            <person name="Lau S.K."/>
            <person name="Teng J.L."/>
            <person name="Huang Y."/>
            <person name="Curreem S.O."/>
            <person name="Tsui S.K."/>
            <person name="Woo P.C."/>
        </authorList>
    </citation>
    <scope>NUCLEOTIDE SEQUENCE [LARGE SCALE GENOMIC DNA]</scope>
    <source>
        <strain evidence="5 6">HKU16</strain>
    </source>
</reference>
<keyword evidence="1 5" id="KW-0413">Isomerase</keyword>
<protein>
    <submittedName>
        <fullName evidence="5">Foldase protein PrsA</fullName>
        <ecNumber evidence="5">5.2.1.8</ecNumber>
    </submittedName>
</protein>
<dbReference type="SUPFAM" id="SSF54534">
    <property type="entry name" value="FKBP-like"/>
    <property type="match status" value="1"/>
</dbReference>
<dbReference type="InterPro" id="IPR046357">
    <property type="entry name" value="PPIase_dom_sf"/>
</dbReference>
<dbReference type="Pfam" id="PF00639">
    <property type="entry name" value="Rotamase"/>
    <property type="match status" value="1"/>
</dbReference>
<dbReference type="PANTHER" id="PTHR47245:SF2">
    <property type="entry name" value="PEPTIDYL-PROLYL CIS-TRANS ISOMERASE HP_0175-RELATED"/>
    <property type="match status" value="1"/>
</dbReference>
<evidence type="ECO:0000256" key="3">
    <source>
        <dbReference type="SAM" id="SignalP"/>
    </source>
</evidence>
<dbReference type="RefSeq" id="WP_046442687.1">
    <property type="nucleotide sequence ID" value="NZ_LAYJ01000068.1"/>
</dbReference>
<dbReference type="InterPro" id="IPR050245">
    <property type="entry name" value="PrsA_foldase"/>
</dbReference>
<dbReference type="Pfam" id="PF13623">
    <property type="entry name" value="SurA_N_2"/>
    <property type="match status" value="1"/>
</dbReference>
<proteinExistence type="predicted"/>
<comment type="caution">
    <text evidence="5">The sequence shown here is derived from an EMBL/GenBank/DDBJ whole genome shotgun (WGS) entry which is preliminary data.</text>
</comment>
<evidence type="ECO:0000256" key="1">
    <source>
        <dbReference type="PROSITE-ProRule" id="PRU00278"/>
    </source>
</evidence>
<keyword evidence="3" id="KW-0732">Signal</keyword>
<evidence type="ECO:0000256" key="2">
    <source>
        <dbReference type="SAM" id="Coils"/>
    </source>
</evidence>
<dbReference type="AlphaFoldDB" id="A0A0M2NMZ5"/>
<dbReference type="EC" id="5.2.1.8" evidence="5"/>
<dbReference type="PATRIC" id="fig|270498.16.peg.336"/>
<evidence type="ECO:0000313" key="5">
    <source>
        <dbReference type="EMBL" id="KKI51575.1"/>
    </source>
</evidence>
<feature type="signal peptide" evidence="3">
    <location>
        <begin position="1"/>
        <end position="27"/>
    </location>
</feature>
<name>A0A0M2NMZ5_9FIRM</name>
<dbReference type="EMBL" id="LAYJ01000068">
    <property type="protein sequence ID" value="KKI51575.1"/>
    <property type="molecule type" value="Genomic_DNA"/>
</dbReference>
<dbReference type="PROSITE" id="PS51257">
    <property type="entry name" value="PROKAR_LIPOPROTEIN"/>
    <property type="match status" value="1"/>
</dbReference>
<keyword evidence="6" id="KW-1185">Reference proteome</keyword>
<evidence type="ECO:0000313" key="6">
    <source>
        <dbReference type="Proteomes" id="UP000034076"/>
    </source>
</evidence>
<dbReference type="PROSITE" id="PS50198">
    <property type="entry name" value="PPIC_PPIASE_2"/>
    <property type="match status" value="1"/>
</dbReference>
<keyword evidence="1" id="KW-0697">Rotamase</keyword>
<dbReference type="OrthoDB" id="14196at2"/>
<dbReference type="InterPro" id="IPR000297">
    <property type="entry name" value="PPIase_PpiC"/>
</dbReference>
<feature type="coiled-coil region" evidence="2">
    <location>
        <begin position="107"/>
        <end position="138"/>
    </location>
</feature>
<dbReference type="STRING" id="270498.CHK_0741"/>
<sequence length="409" mass="45740">MSILKKIMVTGVSVVLCAALFVSCSMVSVNTDKDRAQVVANVNGTDVTKAQVMDLVDMQLSMIYGMTKEQFISQYGEEQWKKFKESTLDMVIRTELTIQQAQKDGFYDDSDENKAKVKADIEQKIEERRQQVQEQADKDDTVTDKEAYVNEQMEQYLKGYGYDDIDQAVIDTIKTDAVNAENDKIKAEVSYTEDEAKAYYDEQLTEQQAKIDEDASNYASYSSGISVYRPQGSRFIKNLLIGLPEDAQSQISNLRKSGDDEGADKLLNEELAKIKSQADGALARAKAGEDFDALIEELGTDSGMKQEPAKTQGYVVYEGSNYVEAFEKAAMALPAAGAISELVPTDYGYHILQYVGDAGGAVPFDEIKDTIMEKKLTEVQNKHQEDKFLEWEEASDIKKYTDRLSTFEG</sequence>
<dbReference type="GO" id="GO:0003755">
    <property type="term" value="F:peptidyl-prolyl cis-trans isomerase activity"/>
    <property type="evidence" value="ECO:0007669"/>
    <property type="project" value="UniProtKB-KW"/>
</dbReference>
<keyword evidence="2" id="KW-0175">Coiled coil</keyword>
<dbReference type="Proteomes" id="UP000034076">
    <property type="component" value="Unassembled WGS sequence"/>
</dbReference>
<evidence type="ECO:0000259" key="4">
    <source>
        <dbReference type="PROSITE" id="PS50198"/>
    </source>
</evidence>
<feature type="domain" description="PpiC" evidence="4">
    <location>
        <begin position="231"/>
        <end position="356"/>
    </location>
</feature>